<sequence>MIRCEVLGDGNDPLGFGFLAAPKILVTAAHIVPDATRTKLGNERLVEIDKRYIIPAYIRNGHPDIAILSLKKEVASFPNQLPIAIRVRPRNTLSCDISTHNRYFGGTVVKVHEETVEGTKMPVWLQLQGTSSQEGDSGSDLTLSGSAAAIVQGLSPHRCPHAGQLPTEHPRAFLYVCPLDSLQHPALFHQIPEDLLPLLKALETLPPSFYRSNSQQTSITRWLSIVKFVPPRRKTPTQETAGGGAAGANGDAAEGACAAEAKPKARDFLCGLGVAFRSRASEPDVGQVVREGLESVSKELESVSKEIKEMFKEMKTEIKTEIKKVTERLDTVTERFDAFDTRFDQVTSRLDKQYEVLTGYPDPDRPPSPQHWATFKGEAKQMLNLTDEKFDDMKIGDLLNDITAVIKRGRADIEQQQLPALVFSKAASE</sequence>
<evidence type="ECO:0000313" key="2">
    <source>
        <dbReference type="EMBL" id="CEM28077.1"/>
    </source>
</evidence>
<keyword evidence="3" id="KW-1185">Reference proteome</keyword>
<protein>
    <recommendedName>
        <fullName evidence="4">Peptidase S1 domain-containing protein</fullName>
    </recommendedName>
</protein>
<dbReference type="PhylomeDB" id="A0A0G4GEZ2"/>
<reference evidence="2 3" key="1">
    <citation type="submission" date="2014-11" db="EMBL/GenBank/DDBJ databases">
        <authorList>
            <person name="Zhu J."/>
            <person name="Qi W."/>
            <person name="Song R."/>
        </authorList>
    </citation>
    <scope>NUCLEOTIDE SEQUENCE [LARGE SCALE GENOMIC DNA]</scope>
</reference>
<dbReference type="Proteomes" id="UP000041254">
    <property type="component" value="Unassembled WGS sequence"/>
</dbReference>
<dbReference type="VEuPathDB" id="CryptoDB:Vbra_17593"/>
<proteinExistence type="predicted"/>
<dbReference type="SUPFAM" id="SSF50494">
    <property type="entry name" value="Trypsin-like serine proteases"/>
    <property type="match status" value="1"/>
</dbReference>
<dbReference type="EMBL" id="CDMY01000646">
    <property type="protein sequence ID" value="CEM28077.1"/>
    <property type="molecule type" value="Genomic_DNA"/>
</dbReference>
<accession>A0A0G4GEZ2</accession>
<keyword evidence="1" id="KW-0175">Coiled coil</keyword>
<dbReference type="InParanoid" id="A0A0G4GEZ2"/>
<feature type="coiled-coil region" evidence="1">
    <location>
        <begin position="293"/>
        <end position="335"/>
    </location>
</feature>
<dbReference type="Gene3D" id="3.90.20.10">
    <property type="match status" value="1"/>
</dbReference>
<evidence type="ECO:0000313" key="3">
    <source>
        <dbReference type="Proteomes" id="UP000041254"/>
    </source>
</evidence>
<evidence type="ECO:0008006" key="4">
    <source>
        <dbReference type="Google" id="ProtNLM"/>
    </source>
</evidence>
<dbReference type="InterPro" id="IPR009003">
    <property type="entry name" value="Peptidase_S1_PA"/>
</dbReference>
<gene>
    <name evidence="2" type="ORF">Vbra_17593</name>
</gene>
<evidence type="ECO:0000256" key="1">
    <source>
        <dbReference type="SAM" id="Coils"/>
    </source>
</evidence>
<name>A0A0G4GEZ2_VITBC</name>
<dbReference type="AlphaFoldDB" id="A0A0G4GEZ2"/>
<organism evidence="2 3">
    <name type="scientific">Vitrella brassicaformis (strain CCMP3155)</name>
    <dbReference type="NCBI Taxonomy" id="1169540"/>
    <lineage>
        <taxon>Eukaryota</taxon>
        <taxon>Sar</taxon>
        <taxon>Alveolata</taxon>
        <taxon>Colpodellida</taxon>
        <taxon>Vitrellaceae</taxon>
        <taxon>Vitrella</taxon>
    </lineage>
</organism>